<dbReference type="InterPro" id="IPR018060">
    <property type="entry name" value="HTH_AraC"/>
</dbReference>
<protein>
    <submittedName>
        <fullName evidence="5">Helix-turn-helix transcriptional regulator</fullName>
    </submittedName>
</protein>
<dbReference type="Gene3D" id="1.10.10.60">
    <property type="entry name" value="Homeodomain-like"/>
    <property type="match status" value="1"/>
</dbReference>
<accession>A0A4S4BZY2</accession>
<gene>
    <name evidence="5" type="ORF">E6C55_10715</name>
</gene>
<sequence>MLSSIQRNLPLLQISEAAMLNDRLEETIHFLLRKAELNILAFEQNRRTKMGFMNRRLPFYVMSYHKEGTAKLRIGGDQLIEVPPKTVLFIPPFVLHDHFKDTGERTEFMYWHFTFMIDRVFDVLQFFQIPYQFPLRNFKLFEETFAGYLAELERPKTGFPLGPILEKAKSYELLYYLLQEALACDEMSALTSQAHRFLDILVHIFQKPEQPLSLRELAVDYHMNATYISNRFKALYGIGPIQLQREVRIQKARSLLAASDLPVAEIGRLVGCEELQHFSRLFKSIVGMSPSDYRRASRNSIKSELL</sequence>
<dbReference type="SUPFAM" id="SSF51215">
    <property type="entry name" value="Regulatory protein AraC"/>
    <property type="match status" value="1"/>
</dbReference>
<keyword evidence="3" id="KW-0804">Transcription</keyword>
<evidence type="ECO:0000256" key="2">
    <source>
        <dbReference type="ARBA" id="ARBA00023125"/>
    </source>
</evidence>
<reference evidence="5 6" key="1">
    <citation type="submission" date="2019-04" db="EMBL/GenBank/DDBJ databases">
        <title>Cohnella sp. nov. isolated from preserved vegetables.</title>
        <authorList>
            <person name="Lin S.-Y."/>
            <person name="Hung M.-H."/>
            <person name="Young C.-C."/>
        </authorList>
    </citation>
    <scope>NUCLEOTIDE SEQUENCE [LARGE SCALE GENOMIC DNA]</scope>
    <source>
        <strain evidence="5 6">CC-MHH1044</strain>
    </source>
</reference>
<evidence type="ECO:0000259" key="4">
    <source>
        <dbReference type="PROSITE" id="PS01124"/>
    </source>
</evidence>
<evidence type="ECO:0000256" key="3">
    <source>
        <dbReference type="ARBA" id="ARBA00023163"/>
    </source>
</evidence>
<proteinExistence type="predicted"/>
<name>A0A4S4BZY2_9BACL</name>
<keyword evidence="2" id="KW-0238">DNA-binding</keyword>
<organism evidence="5 6">
    <name type="scientific">Cohnella fermenti</name>
    <dbReference type="NCBI Taxonomy" id="2565925"/>
    <lineage>
        <taxon>Bacteria</taxon>
        <taxon>Bacillati</taxon>
        <taxon>Bacillota</taxon>
        <taxon>Bacilli</taxon>
        <taxon>Bacillales</taxon>
        <taxon>Paenibacillaceae</taxon>
        <taxon>Cohnella</taxon>
    </lineage>
</organism>
<dbReference type="SMART" id="SM00342">
    <property type="entry name" value="HTH_ARAC"/>
    <property type="match status" value="1"/>
</dbReference>
<dbReference type="CDD" id="cd02208">
    <property type="entry name" value="cupin_RmlC-like"/>
    <property type="match status" value="1"/>
</dbReference>
<dbReference type="GO" id="GO:0003700">
    <property type="term" value="F:DNA-binding transcription factor activity"/>
    <property type="evidence" value="ECO:0007669"/>
    <property type="project" value="InterPro"/>
</dbReference>
<dbReference type="AlphaFoldDB" id="A0A4S4BZY2"/>
<dbReference type="OrthoDB" id="2563880at2"/>
<evidence type="ECO:0000313" key="5">
    <source>
        <dbReference type="EMBL" id="THF80347.1"/>
    </source>
</evidence>
<comment type="caution">
    <text evidence="5">The sequence shown here is derived from an EMBL/GenBank/DDBJ whole genome shotgun (WGS) entry which is preliminary data.</text>
</comment>
<dbReference type="PANTHER" id="PTHR43280">
    <property type="entry name" value="ARAC-FAMILY TRANSCRIPTIONAL REGULATOR"/>
    <property type="match status" value="1"/>
</dbReference>
<keyword evidence="6" id="KW-1185">Reference proteome</keyword>
<dbReference type="InterPro" id="IPR009057">
    <property type="entry name" value="Homeodomain-like_sf"/>
</dbReference>
<feature type="domain" description="HTH araC/xylS-type" evidence="4">
    <location>
        <begin position="195"/>
        <end position="296"/>
    </location>
</feature>
<dbReference type="Proteomes" id="UP000310636">
    <property type="component" value="Unassembled WGS sequence"/>
</dbReference>
<evidence type="ECO:0000256" key="1">
    <source>
        <dbReference type="ARBA" id="ARBA00023015"/>
    </source>
</evidence>
<dbReference type="Pfam" id="PF12833">
    <property type="entry name" value="HTH_18"/>
    <property type="match status" value="1"/>
</dbReference>
<dbReference type="EMBL" id="SSOB01000011">
    <property type="protein sequence ID" value="THF80347.1"/>
    <property type="molecule type" value="Genomic_DNA"/>
</dbReference>
<dbReference type="SUPFAM" id="SSF46689">
    <property type="entry name" value="Homeodomain-like"/>
    <property type="match status" value="1"/>
</dbReference>
<dbReference type="PANTHER" id="PTHR43280:SF28">
    <property type="entry name" value="HTH-TYPE TRANSCRIPTIONAL ACTIVATOR RHAS"/>
    <property type="match status" value="1"/>
</dbReference>
<keyword evidence="1" id="KW-0805">Transcription regulation</keyword>
<dbReference type="PROSITE" id="PS01124">
    <property type="entry name" value="HTH_ARAC_FAMILY_2"/>
    <property type="match status" value="1"/>
</dbReference>
<dbReference type="InterPro" id="IPR037923">
    <property type="entry name" value="HTH-like"/>
</dbReference>
<dbReference type="GO" id="GO:0043565">
    <property type="term" value="F:sequence-specific DNA binding"/>
    <property type="evidence" value="ECO:0007669"/>
    <property type="project" value="InterPro"/>
</dbReference>
<evidence type="ECO:0000313" key="6">
    <source>
        <dbReference type="Proteomes" id="UP000310636"/>
    </source>
</evidence>